<proteinExistence type="predicted"/>
<gene>
    <name evidence="2" type="ORF">CCMP2556_LOCUS7</name>
</gene>
<keyword evidence="3" id="KW-1185">Reference proteome</keyword>
<name>A0ABP0H4N5_9DINO</name>
<dbReference type="EMBL" id="CAXAMN010000001">
    <property type="protein sequence ID" value="CAK8985184.1"/>
    <property type="molecule type" value="Genomic_DNA"/>
</dbReference>
<organism evidence="2 3">
    <name type="scientific">Durusdinium trenchii</name>
    <dbReference type="NCBI Taxonomy" id="1381693"/>
    <lineage>
        <taxon>Eukaryota</taxon>
        <taxon>Sar</taxon>
        <taxon>Alveolata</taxon>
        <taxon>Dinophyceae</taxon>
        <taxon>Suessiales</taxon>
        <taxon>Symbiodiniaceae</taxon>
        <taxon>Durusdinium</taxon>
    </lineage>
</organism>
<evidence type="ECO:0000256" key="1">
    <source>
        <dbReference type="SAM" id="MobiDB-lite"/>
    </source>
</evidence>
<dbReference type="Proteomes" id="UP001642484">
    <property type="component" value="Unassembled WGS sequence"/>
</dbReference>
<reference evidence="2 3" key="1">
    <citation type="submission" date="2024-02" db="EMBL/GenBank/DDBJ databases">
        <authorList>
            <person name="Chen Y."/>
            <person name="Shah S."/>
            <person name="Dougan E. K."/>
            <person name="Thang M."/>
            <person name="Chan C."/>
        </authorList>
    </citation>
    <scope>NUCLEOTIDE SEQUENCE [LARGE SCALE GENOMIC DNA]</scope>
</reference>
<evidence type="ECO:0000313" key="2">
    <source>
        <dbReference type="EMBL" id="CAK8985184.1"/>
    </source>
</evidence>
<sequence>MAVVSKMSRPSRLPLMAGASAAALMAVPGFVTPGDVPRQMEVSHGGAAASAPAAAHRSSVPGLAAASIAMGATAASASRRKARSQKSAVKVKSSAQESLVFLTWWQRYRICCRPRIKVAFEM</sequence>
<evidence type="ECO:0000313" key="3">
    <source>
        <dbReference type="Proteomes" id="UP001642484"/>
    </source>
</evidence>
<feature type="compositionally biased region" description="Low complexity" evidence="1">
    <location>
        <begin position="85"/>
        <end position="95"/>
    </location>
</feature>
<feature type="region of interest" description="Disordered" evidence="1">
    <location>
        <begin position="76"/>
        <end position="95"/>
    </location>
</feature>
<protein>
    <submittedName>
        <fullName evidence="2">Uncharacterized protein</fullName>
    </submittedName>
</protein>
<comment type="caution">
    <text evidence="2">The sequence shown here is derived from an EMBL/GenBank/DDBJ whole genome shotgun (WGS) entry which is preliminary data.</text>
</comment>
<accession>A0ABP0H4N5</accession>